<evidence type="ECO:0000313" key="2">
    <source>
        <dbReference type="EMBL" id="MEE4418517.1"/>
    </source>
</evidence>
<feature type="region of interest" description="Disordered" evidence="1">
    <location>
        <begin position="15"/>
        <end position="104"/>
    </location>
</feature>
<proteinExistence type="predicted"/>
<dbReference type="Proteomes" id="UP001307760">
    <property type="component" value="Unassembled WGS sequence"/>
</dbReference>
<sequence>MPRDIFGALGALVRAEASRTVPKPKTTPPATSRPPGRPVPPPGVPAPPPGGPADPPPGAPDAADTADAPVARGRRRPLTALLRTLRLRRKGRPGSANGRSGSAS</sequence>
<feature type="compositionally biased region" description="Low complexity" evidence="1">
    <location>
        <begin position="60"/>
        <end position="71"/>
    </location>
</feature>
<organism evidence="2 3">
    <name type="scientific">Streptomyces bugieae</name>
    <dbReference type="NCBI Taxonomy" id="3098223"/>
    <lineage>
        <taxon>Bacteria</taxon>
        <taxon>Bacillati</taxon>
        <taxon>Actinomycetota</taxon>
        <taxon>Actinomycetes</taxon>
        <taxon>Kitasatosporales</taxon>
        <taxon>Streptomycetaceae</taxon>
        <taxon>Streptomyces</taxon>
    </lineage>
</organism>
<dbReference type="EMBL" id="JAZBJP010000001">
    <property type="protein sequence ID" value="MEE4418517.1"/>
    <property type="molecule type" value="Genomic_DNA"/>
</dbReference>
<evidence type="ECO:0000313" key="3">
    <source>
        <dbReference type="Proteomes" id="UP001307760"/>
    </source>
</evidence>
<reference evidence="2 3" key="1">
    <citation type="submission" date="2023-12" db="EMBL/GenBank/DDBJ databases">
        <title>30 novel species of actinomycetes from the DSMZ collection.</title>
        <authorList>
            <person name="Nouioui I."/>
        </authorList>
    </citation>
    <scope>NUCLEOTIDE SEQUENCE [LARGE SCALE GENOMIC DNA]</scope>
    <source>
        <strain evidence="2 3">DSM 41528</strain>
    </source>
</reference>
<keyword evidence="3" id="KW-1185">Reference proteome</keyword>
<evidence type="ECO:0000256" key="1">
    <source>
        <dbReference type="SAM" id="MobiDB-lite"/>
    </source>
</evidence>
<accession>A0ABU7NI34</accession>
<name>A0ABU7NI34_9ACTN</name>
<feature type="compositionally biased region" description="Pro residues" evidence="1">
    <location>
        <begin position="25"/>
        <end position="59"/>
    </location>
</feature>
<comment type="caution">
    <text evidence="2">The sequence shown here is derived from an EMBL/GenBank/DDBJ whole genome shotgun (WGS) entry which is preliminary data.</text>
</comment>
<protein>
    <submittedName>
        <fullName evidence="2">Uncharacterized protein</fullName>
    </submittedName>
</protein>
<gene>
    <name evidence="2" type="ORF">V2J85_04030</name>
</gene>
<dbReference type="RefSeq" id="WP_330820632.1">
    <property type="nucleotide sequence ID" value="NZ_JAZBJP010000001.1"/>
</dbReference>